<evidence type="ECO:0000256" key="2">
    <source>
        <dbReference type="ARBA" id="ARBA00022679"/>
    </source>
</evidence>
<feature type="compositionally biased region" description="Basic residues" evidence="6">
    <location>
        <begin position="686"/>
        <end position="696"/>
    </location>
</feature>
<dbReference type="Gene3D" id="3.30.70.1170">
    <property type="entry name" value="Sun protein, domain 3"/>
    <property type="match status" value="1"/>
</dbReference>
<dbReference type="PRINTS" id="PR02008">
    <property type="entry name" value="RCMTFAMILY"/>
</dbReference>
<keyword evidence="1 5" id="KW-0489">Methyltransferase</keyword>
<dbReference type="Proteomes" id="UP000694843">
    <property type="component" value="Unplaced"/>
</dbReference>
<accession>A0A8B7P3T5</accession>
<protein>
    <submittedName>
        <fullName evidence="9">28S rRNA (Cytosine-C(5))-methyltransferase-like</fullName>
    </submittedName>
</protein>
<feature type="compositionally biased region" description="Basic and acidic residues" evidence="6">
    <location>
        <begin position="736"/>
        <end position="751"/>
    </location>
</feature>
<dbReference type="KEGG" id="hazt:108677133"/>
<reference evidence="9" key="1">
    <citation type="submission" date="2025-08" db="UniProtKB">
        <authorList>
            <consortium name="RefSeq"/>
        </authorList>
    </citation>
    <scope>IDENTIFICATION</scope>
    <source>
        <tissue evidence="9">Whole organism</tissue>
    </source>
</reference>
<name>A0A8B7P3T5_HYAAZ</name>
<organism evidence="8 9">
    <name type="scientific">Hyalella azteca</name>
    <name type="common">Amphipod</name>
    <dbReference type="NCBI Taxonomy" id="294128"/>
    <lineage>
        <taxon>Eukaryota</taxon>
        <taxon>Metazoa</taxon>
        <taxon>Ecdysozoa</taxon>
        <taxon>Arthropoda</taxon>
        <taxon>Crustacea</taxon>
        <taxon>Multicrustacea</taxon>
        <taxon>Malacostraca</taxon>
        <taxon>Eumalacostraca</taxon>
        <taxon>Peracarida</taxon>
        <taxon>Amphipoda</taxon>
        <taxon>Senticaudata</taxon>
        <taxon>Talitrida</taxon>
        <taxon>Talitroidea</taxon>
        <taxon>Hyalellidae</taxon>
        <taxon>Hyalella</taxon>
    </lineage>
</organism>
<feature type="binding site" evidence="5">
    <location>
        <position position="308"/>
    </location>
    <ligand>
        <name>S-adenosyl-L-methionine</name>
        <dbReference type="ChEBI" id="CHEBI:59789"/>
    </ligand>
</feature>
<feature type="binding site" evidence="5">
    <location>
        <position position="326"/>
    </location>
    <ligand>
        <name>S-adenosyl-L-methionine</name>
        <dbReference type="ChEBI" id="CHEBI:59789"/>
    </ligand>
</feature>
<evidence type="ECO:0000259" key="7">
    <source>
        <dbReference type="PROSITE" id="PS51686"/>
    </source>
</evidence>
<feature type="region of interest" description="Disordered" evidence="6">
    <location>
        <begin position="560"/>
        <end position="667"/>
    </location>
</feature>
<keyword evidence="4 5" id="KW-0694">RNA-binding</keyword>
<dbReference type="InterPro" id="IPR049560">
    <property type="entry name" value="MeTrfase_RsmB-F_NOP2_cat"/>
</dbReference>
<feature type="domain" description="SAM-dependent MTase RsmB/NOP-type" evidence="7">
    <location>
        <begin position="144"/>
        <end position="444"/>
    </location>
</feature>
<feature type="region of interest" description="Disordered" evidence="6">
    <location>
        <begin position="684"/>
        <end position="774"/>
    </location>
</feature>
<dbReference type="Gene3D" id="3.40.50.150">
    <property type="entry name" value="Vaccinia Virus protein VP39"/>
    <property type="match status" value="1"/>
</dbReference>
<dbReference type="RefSeq" id="XP_018020779.1">
    <property type="nucleotide sequence ID" value="XM_018165290.2"/>
</dbReference>
<sequence length="774" mass="86916">MAIEAADVLTPVGGTGKLAHSIKVPQFYKFSSKVLLNYLQFKGRIPKLIQQQTRGERECWIKQVRSFLLALVAELDIVRAALNNVGVLEKNPYLRVETALVIAGDMLLSLSRSQRLTSQCKPVLTMLEVEKELQDEYQKLLQNAPVKLGLVVPRWVCINTLLISTQKARQHLSDEGFTLKSYSPKTYEKFLQSIQDLGKWDYMEDFHFAEVLVFSASTAVMSSTLVSSGKLLLQDKVSWLSPFVSAVQPGDVVLDACAAPGNKSTVLAGLMANQGKLICIERDPERFTVLKKRVKHHGVRNVLFINEDFTSVDPSELQGVTTILLDPSCSNSGLEMNTDSASVSGERYRRLADMQFQLLSFALSLPSVQSVVYSTCSVQSIENEEVVARALQQFTNFELDDLSLKLKDWRSFGDENYSFAKKVLRTQTFYDLCHGFFVAKFVARRVFLNGKTESETAEPKEENSKKKPKTVLGAKAENSVSTECNSDMDGLASNPYSSFKNSMSFSDSKQKVPEGREIELNDAYCAAESQILNEVGGSTVECHMKGDSRKRKSKKNIELEPIEKFEESGLEKESKKKRRRLNPSEETLLPAEFDETKTTSSKKKLKSQISEGDENNEVEADVTAPEKQKKKKKKSCGDVIEFVADVEETLVNPQPKKKSKSKSKIDTECGIESVIETCEADLATGLKKKKKKHEKHVKNPEEFGEKEIISWSALINPDVKPKKKKRKAETEDVDDQETHSSDLTTEHRDTCSENQPKKKKKKTRHEPRNDSEAS</sequence>
<dbReference type="GeneID" id="108677133"/>
<feature type="binding site" evidence="5">
    <location>
        <begin position="257"/>
        <end position="263"/>
    </location>
    <ligand>
        <name>S-adenosyl-L-methionine</name>
        <dbReference type="ChEBI" id="CHEBI:59789"/>
    </ligand>
</feature>
<evidence type="ECO:0000256" key="5">
    <source>
        <dbReference type="PROSITE-ProRule" id="PRU01023"/>
    </source>
</evidence>
<gene>
    <name evidence="9" type="primary">LOC108677133</name>
</gene>
<dbReference type="SUPFAM" id="SSF53335">
    <property type="entry name" value="S-adenosyl-L-methionine-dependent methyltransferases"/>
    <property type="match status" value="1"/>
</dbReference>
<feature type="active site" description="Nucleophile" evidence="5">
    <location>
        <position position="376"/>
    </location>
</feature>
<dbReference type="GO" id="GO:0008173">
    <property type="term" value="F:RNA methyltransferase activity"/>
    <property type="evidence" value="ECO:0007669"/>
    <property type="project" value="InterPro"/>
</dbReference>
<dbReference type="InterPro" id="IPR029063">
    <property type="entry name" value="SAM-dependent_MTases_sf"/>
</dbReference>
<evidence type="ECO:0000313" key="9">
    <source>
        <dbReference type="RefSeq" id="XP_018020779.1"/>
    </source>
</evidence>
<dbReference type="OMA" id="CDFVERT"/>
<dbReference type="Pfam" id="PF01189">
    <property type="entry name" value="Methyltr_RsmB-F"/>
    <property type="match status" value="1"/>
</dbReference>
<dbReference type="Pfam" id="PF21148">
    <property type="entry name" value="NSUN5_fdxn-like"/>
    <property type="match status" value="1"/>
</dbReference>
<proteinExistence type="inferred from homology"/>
<keyword evidence="8" id="KW-1185">Reference proteome</keyword>
<dbReference type="OrthoDB" id="435282at2759"/>
<comment type="similarity">
    <text evidence="5">Belongs to the class I-like SAM-binding methyltransferase superfamily. RsmB/NOP family.</text>
</comment>
<evidence type="ECO:0000256" key="4">
    <source>
        <dbReference type="ARBA" id="ARBA00022884"/>
    </source>
</evidence>
<evidence type="ECO:0000256" key="3">
    <source>
        <dbReference type="ARBA" id="ARBA00022691"/>
    </source>
</evidence>
<feature type="compositionally biased region" description="Basic and acidic residues" evidence="6">
    <location>
        <begin position="697"/>
        <end position="708"/>
    </location>
</feature>
<feature type="binding site" evidence="5">
    <location>
        <position position="281"/>
    </location>
    <ligand>
        <name>S-adenosyl-L-methionine</name>
        <dbReference type="ChEBI" id="CHEBI:59789"/>
    </ligand>
</feature>
<feature type="region of interest" description="Disordered" evidence="6">
    <location>
        <begin position="453"/>
        <end position="489"/>
    </location>
</feature>
<evidence type="ECO:0000256" key="6">
    <source>
        <dbReference type="SAM" id="MobiDB-lite"/>
    </source>
</evidence>
<dbReference type="GO" id="GO:0070475">
    <property type="term" value="P:rRNA base methylation"/>
    <property type="evidence" value="ECO:0007669"/>
    <property type="project" value="TreeGrafter"/>
</dbReference>
<dbReference type="PANTHER" id="PTHR22807:SF4">
    <property type="entry name" value="28S RRNA (CYTOSINE-C(5))-METHYLTRANSFERASE"/>
    <property type="match status" value="1"/>
</dbReference>
<dbReference type="GO" id="GO:0003723">
    <property type="term" value="F:RNA binding"/>
    <property type="evidence" value="ECO:0007669"/>
    <property type="project" value="UniProtKB-UniRule"/>
</dbReference>
<feature type="compositionally biased region" description="Basic and acidic residues" evidence="6">
    <location>
        <begin position="560"/>
        <end position="574"/>
    </location>
</feature>
<dbReference type="InterPro" id="IPR001678">
    <property type="entry name" value="MeTrfase_RsmB-F_NOP2_dom"/>
</dbReference>
<evidence type="ECO:0000256" key="1">
    <source>
        <dbReference type="ARBA" id="ARBA00022603"/>
    </source>
</evidence>
<feature type="compositionally biased region" description="Acidic residues" evidence="6">
    <location>
        <begin position="611"/>
        <end position="620"/>
    </location>
</feature>
<dbReference type="CTD" id="55695"/>
<keyword evidence="2 5" id="KW-0808">Transferase</keyword>
<dbReference type="InterPro" id="IPR023267">
    <property type="entry name" value="RCMT"/>
</dbReference>
<dbReference type="CDD" id="cd02440">
    <property type="entry name" value="AdoMet_MTases"/>
    <property type="match status" value="1"/>
</dbReference>
<dbReference type="PANTHER" id="PTHR22807">
    <property type="entry name" value="NOP2 YEAST -RELATED NOL1/NOP2/FMU SUN DOMAIN-CONTAINING"/>
    <property type="match status" value="1"/>
</dbReference>
<dbReference type="GO" id="GO:0005730">
    <property type="term" value="C:nucleolus"/>
    <property type="evidence" value="ECO:0007669"/>
    <property type="project" value="TreeGrafter"/>
</dbReference>
<keyword evidence="3 5" id="KW-0949">S-adenosyl-L-methionine</keyword>
<feature type="compositionally biased region" description="Basic and acidic residues" evidence="6">
    <location>
        <begin position="453"/>
        <end position="465"/>
    </location>
</feature>
<dbReference type="PROSITE" id="PS51686">
    <property type="entry name" value="SAM_MT_RSMB_NOP"/>
    <property type="match status" value="1"/>
</dbReference>
<evidence type="ECO:0000313" key="8">
    <source>
        <dbReference type="Proteomes" id="UP000694843"/>
    </source>
</evidence>
<dbReference type="AlphaFoldDB" id="A0A8B7P3T5"/>
<dbReference type="InterPro" id="IPR049561">
    <property type="entry name" value="NSUN5_7_fdxn-like"/>
</dbReference>